<dbReference type="KEGG" id="tpal:117653204"/>
<feature type="region of interest" description="Disordered" evidence="1">
    <location>
        <begin position="53"/>
        <end position="139"/>
    </location>
</feature>
<organism evidence="3">
    <name type="scientific">Thrips palmi</name>
    <name type="common">Melon thrips</name>
    <dbReference type="NCBI Taxonomy" id="161013"/>
    <lineage>
        <taxon>Eukaryota</taxon>
        <taxon>Metazoa</taxon>
        <taxon>Ecdysozoa</taxon>
        <taxon>Arthropoda</taxon>
        <taxon>Hexapoda</taxon>
        <taxon>Insecta</taxon>
        <taxon>Pterygota</taxon>
        <taxon>Neoptera</taxon>
        <taxon>Paraneoptera</taxon>
        <taxon>Thysanoptera</taxon>
        <taxon>Terebrantia</taxon>
        <taxon>Thripoidea</taxon>
        <taxon>Thripidae</taxon>
        <taxon>Thrips</taxon>
    </lineage>
</organism>
<gene>
    <name evidence="3" type="primary">LOC117653204</name>
</gene>
<keyword evidence="2" id="KW-1185">Reference proteome</keyword>
<name>A0A6P9AG61_THRPL</name>
<evidence type="ECO:0000256" key="1">
    <source>
        <dbReference type="SAM" id="MobiDB-lite"/>
    </source>
</evidence>
<evidence type="ECO:0000313" key="2">
    <source>
        <dbReference type="Proteomes" id="UP000515158"/>
    </source>
</evidence>
<dbReference type="Proteomes" id="UP000515158">
    <property type="component" value="Unplaced"/>
</dbReference>
<dbReference type="InParanoid" id="A0A6P9AG61"/>
<dbReference type="AlphaFoldDB" id="A0A6P9AG61"/>
<sequence length="139" mass="14079">MRKPRGRPAGLDVEDGTPVLRVLSFSYKSKADAFGDSNGPGVFRRLSDDVGAVAATPRPSRPSQHAASPGNTFLAPFASSTPKQPAGLARTASTASALPKHPKHQDGVLASARRPGVGGAAAVSRSKSAVTPSALAATP</sequence>
<proteinExistence type="predicted"/>
<protein>
    <submittedName>
        <fullName evidence="3">Uncharacterized protein LOC117653204</fullName>
    </submittedName>
</protein>
<reference evidence="3" key="1">
    <citation type="submission" date="2025-08" db="UniProtKB">
        <authorList>
            <consortium name="RefSeq"/>
        </authorList>
    </citation>
    <scope>IDENTIFICATION</scope>
    <source>
        <tissue evidence="3">Total insect</tissue>
    </source>
</reference>
<dbReference type="RefSeq" id="XP_034254596.1">
    <property type="nucleotide sequence ID" value="XM_034398705.1"/>
</dbReference>
<feature type="compositionally biased region" description="Polar residues" evidence="1">
    <location>
        <begin position="61"/>
        <end position="71"/>
    </location>
</feature>
<feature type="compositionally biased region" description="Low complexity" evidence="1">
    <location>
        <begin position="110"/>
        <end position="130"/>
    </location>
</feature>
<evidence type="ECO:0000313" key="3">
    <source>
        <dbReference type="RefSeq" id="XP_034254596.1"/>
    </source>
</evidence>
<accession>A0A6P9AG61</accession>
<dbReference type="GeneID" id="117653204"/>